<sequence length="110" mass="12265">MSELEIAKTAAIEAGKVLLSFFSAGKTGIISAKGPVDKVTEADKKSELLIRKITRKNFPNHGFFGEEFGEVKGKDNYKWYADPLCGTFNFIHNLPEFGISIGLTYNEKWC</sequence>
<dbReference type="PANTHER" id="PTHR20854:SF4">
    <property type="entry name" value="INOSITOL-1-MONOPHOSPHATASE-RELATED"/>
    <property type="match status" value="1"/>
</dbReference>
<keyword evidence="1" id="KW-0460">Magnesium</keyword>
<evidence type="ECO:0000313" key="2">
    <source>
        <dbReference type="EMBL" id="OGY13167.1"/>
    </source>
</evidence>
<dbReference type="InterPro" id="IPR000760">
    <property type="entry name" value="Inositol_monophosphatase-like"/>
</dbReference>
<dbReference type="GO" id="GO:0046872">
    <property type="term" value="F:metal ion binding"/>
    <property type="evidence" value="ECO:0007669"/>
    <property type="project" value="UniProtKB-KW"/>
</dbReference>
<dbReference type="GO" id="GO:0008934">
    <property type="term" value="F:inositol monophosphate 1-phosphatase activity"/>
    <property type="evidence" value="ECO:0007669"/>
    <property type="project" value="TreeGrafter"/>
</dbReference>
<accession>A0A1G1VCY0</accession>
<gene>
    <name evidence="2" type="ORF">A3A58_01930</name>
</gene>
<dbReference type="PANTHER" id="PTHR20854">
    <property type="entry name" value="INOSITOL MONOPHOSPHATASE"/>
    <property type="match status" value="1"/>
</dbReference>
<dbReference type="AlphaFoldDB" id="A0A1G1VCY0"/>
<evidence type="ECO:0000313" key="3">
    <source>
        <dbReference type="Proteomes" id="UP000177685"/>
    </source>
</evidence>
<dbReference type="Gene3D" id="3.30.540.10">
    <property type="entry name" value="Fructose-1,6-Bisphosphatase, subunit A, domain 1"/>
    <property type="match status" value="1"/>
</dbReference>
<reference evidence="2 3" key="1">
    <citation type="journal article" date="2016" name="Nat. Commun.">
        <title>Thousands of microbial genomes shed light on interconnected biogeochemical processes in an aquifer system.</title>
        <authorList>
            <person name="Anantharaman K."/>
            <person name="Brown C.T."/>
            <person name="Hug L.A."/>
            <person name="Sharon I."/>
            <person name="Castelle C.J."/>
            <person name="Probst A.J."/>
            <person name="Thomas B.C."/>
            <person name="Singh A."/>
            <person name="Wilkins M.J."/>
            <person name="Karaoz U."/>
            <person name="Brodie E.L."/>
            <person name="Williams K.H."/>
            <person name="Hubbard S.S."/>
            <person name="Banfield J.F."/>
        </authorList>
    </citation>
    <scope>NUCLEOTIDE SEQUENCE [LARGE SCALE GENOMIC DNA]</scope>
</reference>
<evidence type="ECO:0008006" key="4">
    <source>
        <dbReference type="Google" id="ProtNLM"/>
    </source>
</evidence>
<dbReference type="EMBL" id="MHCD01000040">
    <property type="protein sequence ID" value="OGY13167.1"/>
    <property type="molecule type" value="Genomic_DNA"/>
</dbReference>
<organism evidence="2 3">
    <name type="scientific">Candidatus Blackburnbacteria bacterium RIFCSPLOWO2_01_FULL_41_27</name>
    <dbReference type="NCBI Taxonomy" id="1797520"/>
    <lineage>
        <taxon>Bacteria</taxon>
        <taxon>Candidatus Blackburniibacteriota</taxon>
    </lineage>
</organism>
<dbReference type="PRINTS" id="PR00377">
    <property type="entry name" value="IMPHPHTASES"/>
</dbReference>
<dbReference type="Proteomes" id="UP000177685">
    <property type="component" value="Unassembled WGS sequence"/>
</dbReference>
<comment type="cofactor">
    <cofactor evidence="1">
        <name>Mg(2+)</name>
        <dbReference type="ChEBI" id="CHEBI:18420"/>
    </cofactor>
</comment>
<evidence type="ECO:0000256" key="1">
    <source>
        <dbReference type="PIRSR" id="PIRSR600760-2"/>
    </source>
</evidence>
<dbReference type="GO" id="GO:0006020">
    <property type="term" value="P:inositol metabolic process"/>
    <property type="evidence" value="ECO:0007669"/>
    <property type="project" value="TreeGrafter"/>
</dbReference>
<protein>
    <recommendedName>
        <fullName evidence="4">Inositol monophosphatase</fullName>
    </recommendedName>
</protein>
<dbReference type="Pfam" id="PF00459">
    <property type="entry name" value="Inositol_P"/>
    <property type="match status" value="1"/>
</dbReference>
<proteinExistence type="predicted"/>
<comment type="caution">
    <text evidence="2">The sequence shown here is derived from an EMBL/GenBank/DDBJ whole genome shotgun (WGS) entry which is preliminary data.</text>
</comment>
<feature type="binding site" evidence="1">
    <location>
        <position position="82"/>
    </location>
    <ligand>
        <name>Mg(2+)</name>
        <dbReference type="ChEBI" id="CHEBI:18420"/>
        <label>1</label>
        <note>catalytic</note>
    </ligand>
</feature>
<feature type="binding site" evidence="1">
    <location>
        <position position="84"/>
    </location>
    <ligand>
        <name>Mg(2+)</name>
        <dbReference type="ChEBI" id="CHEBI:18420"/>
        <label>1</label>
        <note>catalytic</note>
    </ligand>
</feature>
<name>A0A1G1VCY0_9BACT</name>
<feature type="binding site" evidence="1">
    <location>
        <position position="66"/>
    </location>
    <ligand>
        <name>Mg(2+)</name>
        <dbReference type="ChEBI" id="CHEBI:18420"/>
        <label>1</label>
        <note>catalytic</note>
    </ligand>
</feature>
<dbReference type="SUPFAM" id="SSF56655">
    <property type="entry name" value="Carbohydrate phosphatase"/>
    <property type="match status" value="1"/>
</dbReference>
<dbReference type="GO" id="GO:0007165">
    <property type="term" value="P:signal transduction"/>
    <property type="evidence" value="ECO:0007669"/>
    <property type="project" value="TreeGrafter"/>
</dbReference>
<keyword evidence="1" id="KW-0479">Metal-binding</keyword>